<accession>A0ABX7Q631</accession>
<gene>
    <name evidence="1" type="ORF">JZM60_03400</name>
</gene>
<dbReference type="Proteomes" id="UP000663651">
    <property type="component" value="Chromosome"/>
</dbReference>
<organism evidence="1 2">
    <name type="scientific">Geobacter benzoatilyticus</name>
    <dbReference type="NCBI Taxonomy" id="2815309"/>
    <lineage>
        <taxon>Bacteria</taxon>
        <taxon>Pseudomonadati</taxon>
        <taxon>Thermodesulfobacteriota</taxon>
        <taxon>Desulfuromonadia</taxon>
        <taxon>Geobacterales</taxon>
        <taxon>Geobacteraceae</taxon>
        <taxon>Geobacter</taxon>
    </lineage>
</organism>
<dbReference type="InterPro" id="IPR025354">
    <property type="entry name" value="DUF4258"/>
</dbReference>
<evidence type="ECO:0000313" key="2">
    <source>
        <dbReference type="Proteomes" id="UP000663651"/>
    </source>
</evidence>
<name>A0ABX7Q631_9BACT</name>
<keyword evidence="2" id="KW-1185">Reference proteome</keyword>
<dbReference type="Pfam" id="PF14076">
    <property type="entry name" value="DUF4258"/>
    <property type="match status" value="1"/>
</dbReference>
<evidence type="ECO:0000313" key="1">
    <source>
        <dbReference type="EMBL" id="QSV46336.1"/>
    </source>
</evidence>
<dbReference type="EMBL" id="CP071382">
    <property type="protein sequence ID" value="QSV46336.1"/>
    <property type="molecule type" value="Genomic_DNA"/>
</dbReference>
<sequence>MQSHRKEQNILDIIQSCVRRKSIFWTYHVNMRMAERFVPRQIIFASINTYEIIERYPDDKYLPSYLIRAEHEGMVFHILFALDRDNDAVRIITTYMPSDDKWESDGRRRRKS</sequence>
<proteinExistence type="predicted"/>
<reference evidence="1 2" key="1">
    <citation type="submission" date="2021-03" db="EMBL/GenBank/DDBJ databases">
        <title>Geobacter metallireducens gen. nov. sp. nov., a microorganism capable of coupling the complete oxidation of organic compounds to the reduction of iron and other metals.</title>
        <authorList>
            <person name="Li Y."/>
        </authorList>
    </citation>
    <scope>NUCLEOTIDE SEQUENCE [LARGE SCALE GENOMIC DNA]</scope>
    <source>
        <strain evidence="1 2">Jerry-YX</strain>
    </source>
</reference>
<protein>
    <submittedName>
        <fullName evidence="1">DUF4258 domain-containing protein</fullName>
    </submittedName>
</protein>